<name>A0AAV2TA98_CALDB</name>
<organism evidence="1 2">
    <name type="scientific">Calicophoron daubneyi</name>
    <name type="common">Rumen fluke</name>
    <name type="synonym">Paramphistomum daubneyi</name>
    <dbReference type="NCBI Taxonomy" id="300641"/>
    <lineage>
        <taxon>Eukaryota</taxon>
        <taxon>Metazoa</taxon>
        <taxon>Spiralia</taxon>
        <taxon>Lophotrochozoa</taxon>
        <taxon>Platyhelminthes</taxon>
        <taxon>Trematoda</taxon>
        <taxon>Digenea</taxon>
        <taxon>Plagiorchiida</taxon>
        <taxon>Pronocephalata</taxon>
        <taxon>Paramphistomoidea</taxon>
        <taxon>Paramphistomidae</taxon>
        <taxon>Calicophoron</taxon>
    </lineage>
</organism>
<protein>
    <submittedName>
        <fullName evidence="1">Uncharacterized protein</fullName>
    </submittedName>
</protein>
<dbReference type="AlphaFoldDB" id="A0AAV2TA98"/>
<reference evidence="1" key="1">
    <citation type="submission" date="2024-06" db="EMBL/GenBank/DDBJ databases">
        <authorList>
            <person name="Liu X."/>
            <person name="Lenzi L."/>
            <person name="Haldenby T S."/>
            <person name="Uol C."/>
        </authorList>
    </citation>
    <scope>NUCLEOTIDE SEQUENCE</scope>
</reference>
<evidence type="ECO:0000313" key="2">
    <source>
        <dbReference type="Proteomes" id="UP001497525"/>
    </source>
</evidence>
<sequence>MLSSHVALKQASTDDTAVRDEYFMQNGHRICADNGGSVRMVIVSAFCVSEPVNYQTNMLEPVPRMEDVLRNVVGHQLMDVKKKILVNR</sequence>
<gene>
    <name evidence="1" type="ORF">CDAUBV1_LOCUS6579</name>
</gene>
<dbReference type="EMBL" id="CAXLJL010000156">
    <property type="protein sequence ID" value="CAL5133320.1"/>
    <property type="molecule type" value="Genomic_DNA"/>
</dbReference>
<proteinExistence type="predicted"/>
<dbReference type="Proteomes" id="UP001497525">
    <property type="component" value="Unassembled WGS sequence"/>
</dbReference>
<evidence type="ECO:0000313" key="1">
    <source>
        <dbReference type="EMBL" id="CAL5133320.1"/>
    </source>
</evidence>
<accession>A0AAV2TA98</accession>
<comment type="caution">
    <text evidence="1">The sequence shown here is derived from an EMBL/GenBank/DDBJ whole genome shotgun (WGS) entry which is preliminary data.</text>
</comment>